<reference evidence="1" key="1">
    <citation type="journal article" date="2023" name="Science">
        <title>Genome structures resolve the early diversification of teleost fishes.</title>
        <authorList>
            <person name="Parey E."/>
            <person name="Louis A."/>
            <person name="Montfort J."/>
            <person name="Bouchez O."/>
            <person name="Roques C."/>
            <person name="Iampietro C."/>
            <person name="Lluch J."/>
            <person name="Castinel A."/>
            <person name="Donnadieu C."/>
            <person name="Desvignes T."/>
            <person name="Floi Bucao C."/>
            <person name="Jouanno E."/>
            <person name="Wen M."/>
            <person name="Mejri S."/>
            <person name="Dirks R."/>
            <person name="Jansen H."/>
            <person name="Henkel C."/>
            <person name="Chen W.J."/>
            <person name="Zahm M."/>
            <person name="Cabau C."/>
            <person name="Klopp C."/>
            <person name="Thompson A.W."/>
            <person name="Robinson-Rechavi M."/>
            <person name="Braasch I."/>
            <person name="Lecointre G."/>
            <person name="Bobe J."/>
            <person name="Postlethwait J.H."/>
            <person name="Berthelot C."/>
            <person name="Roest Crollius H."/>
            <person name="Guiguen Y."/>
        </authorList>
    </citation>
    <scope>NUCLEOTIDE SEQUENCE</scope>
    <source>
        <strain evidence="1">WJC10195</strain>
    </source>
</reference>
<dbReference type="AlphaFoldDB" id="A0A9Q1IY82"/>
<proteinExistence type="predicted"/>
<gene>
    <name evidence="1" type="ORF">SKAU_G00201320</name>
</gene>
<dbReference type="Proteomes" id="UP001152622">
    <property type="component" value="Chromosome 6"/>
</dbReference>
<accession>A0A9Q1IY82</accession>
<evidence type="ECO:0000313" key="2">
    <source>
        <dbReference type="Proteomes" id="UP001152622"/>
    </source>
</evidence>
<sequence length="153" mass="16593">MPAFSGMAEQFLPAALSSGRHFCSLFCGGSREVIPLEWRRLSNGAPPRRLQSVATSVAVRPQALLRAPRALFCAQFRFLLLPSAAIAGRLPPVLPRSRPRSFCQPVSETCNPTATAHLAPPWRSLEDEDEGEAGAAEPLALSSPGMWLCRCRP</sequence>
<name>A0A9Q1IY82_SYNKA</name>
<dbReference type="EMBL" id="JAINUF010000006">
    <property type="protein sequence ID" value="KAJ8357338.1"/>
    <property type="molecule type" value="Genomic_DNA"/>
</dbReference>
<keyword evidence="2" id="KW-1185">Reference proteome</keyword>
<organism evidence="1 2">
    <name type="scientific">Synaphobranchus kaupii</name>
    <name type="common">Kaup's arrowtooth eel</name>
    <dbReference type="NCBI Taxonomy" id="118154"/>
    <lineage>
        <taxon>Eukaryota</taxon>
        <taxon>Metazoa</taxon>
        <taxon>Chordata</taxon>
        <taxon>Craniata</taxon>
        <taxon>Vertebrata</taxon>
        <taxon>Euteleostomi</taxon>
        <taxon>Actinopterygii</taxon>
        <taxon>Neopterygii</taxon>
        <taxon>Teleostei</taxon>
        <taxon>Anguilliformes</taxon>
        <taxon>Synaphobranchidae</taxon>
        <taxon>Synaphobranchus</taxon>
    </lineage>
</organism>
<protein>
    <submittedName>
        <fullName evidence="1">Uncharacterized protein</fullName>
    </submittedName>
</protein>
<comment type="caution">
    <text evidence="1">The sequence shown here is derived from an EMBL/GenBank/DDBJ whole genome shotgun (WGS) entry which is preliminary data.</text>
</comment>
<evidence type="ECO:0000313" key="1">
    <source>
        <dbReference type="EMBL" id="KAJ8357338.1"/>
    </source>
</evidence>